<name>A0A423LLT0_PSEFL</name>
<dbReference type="RefSeq" id="WP_123531078.1">
    <property type="nucleotide sequence ID" value="NZ_MOBU01000006.1"/>
</dbReference>
<proteinExistence type="predicted"/>
<sequence length="424" mass="46280">MNVFRLLISSTLSLCLSFAGLAWAVTGPQVAQVLNSRYAIDDRMCVGDTEPYHCSGVLVHGSQVRPGYPFWRLSPEAIGSGFERFDYLRKDIARDPSMLQNGYVFTDRFTALGQGKTLEASQPDLSAQVLVRNWNDQAPQGIPVEALFYDSSGSGGLLAARRDQFDYFQATGQWLPVLRLDLGDAGQRVFGFNQQDQLYYGYQVASGLNARFYDTSPTCRGGTHPLNCNGVMIRGTDASTQFHAWNPSPNSVGRNGVSWSWARADVGMVQIAGVQGLIFKEAAAPSTFKPVLRCLYPTNAGTSGIPNSCRPYCDALGVTTVAAYRANGHTCSLNMTPAQVQLSNDVRGRNPAWNELIIGAWAQNIPRQLPLEAIFAVTGSAGLNGARLIQRDFYQQTARILVIVRVNLSAATPFVYDPADQSMP</sequence>
<dbReference type="EMBL" id="MOBU01000006">
    <property type="protein sequence ID" value="RON69188.1"/>
    <property type="molecule type" value="Genomic_DNA"/>
</dbReference>
<dbReference type="AlphaFoldDB" id="A0A423LLT0"/>
<accession>A0A423LLT0</accession>
<evidence type="ECO:0000313" key="3">
    <source>
        <dbReference type="Proteomes" id="UP000285757"/>
    </source>
</evidence>
<feature type="signal peptide" evidence="1">
    <location>
        <begin position="1"/>
        <end position="24"/>
    </location>
</feature>
<evidence type="ECO:0000313" key="2">
    <source>
        <dbReference type="EMBL" id="RON69188.1"/>
    </source>
</evidence>
<dbReference type="Proteomes" id="UP000285757">
    <property type="component" value="Unassembled WGS sequence"/>
</dbReference>
<keyword evidence="1" id="KW-0732">Signal</keyword>
<gene>
    <name evidence="2" type="ORF">BK671_07025</name>
</gene>
<feature type="chain" id="PRO_5019067526" description="Halovibrin HvnA" evidence="1">
    <location>
        <begin position="25"/>
        <end position="424"/>
    </location>
</feature>
<organism evidence="2 3">
    <name type="scientific">Pseudomonas fluorescens</name>
    <dbReference type="NCBI Taxonomy" id="294"/>
    <lineage>
        <taxon>Bacteria</taxon>
        <taxon>Pseudomonadati</taxon>
        <taxon>Pseudomonadota</taxon>
        <taxon>Gammaproteobacteria</taxon>
        <taxon>Pseudomonadales</taxon>
        <taxon>Pseudomonadaceae</taxon>
        <taxon>Pseudomonas</taxon>
    </lineage>
</organism>
<evidence type="ECO:0000256" key="1">
    <source>
        <dbReference type="SAM" id="SignalP"/>
    </source>
</evidence>
<comment type="caution">
    <text evidence="2">The sequence shown here is derived from an EMBL/GenBank/DDBJ whole genome shotgun (WGS) entry which is preliminary data.</text>
</comment>
<evidence type="ECO:0008006" key="4">
    <source>
        <dbReference type="Google" id="ProtNLM"/>
    </source>
</evidence>
<protein>
    <recommendedName>
        <fullName evidence="4">Halovibrin HvnA</fullName>
    </recommendedName>
</protein>
<reference evidence="2 3" key="1">
    <citation type="submission" date="2016-10" db="EMBL/GenBank/DDBJ databases">
        <title>Comparative genome analysis of multiple Pseudomonas spp. focuses on biocontrol and plant growth promoting traits.</title>
        <authorList>
            <person name="Tao X.-Y."/>
            <person name="Taylor C.G."/>
        </authorList>
    </citation>
    <scope>NUCLEOTIDE SEQUENCE [LARGE SCALE GENOMIC DNA]</scope>
    <source>
        <strain evidence="2 3">24D3</strain>
    </source>
</reference>